<keyword evidence="3" id="KW-0282">Flagellum</keyword>
<sequence length="129" mass="13864">MDLHIGKTTLGLPLADLAKGHTNFKMNRVIDQHLSGDEIAGLWNVGSSGSNESGSDENSFVGMMLNALDETNRAQNNVDILTQQAIVDPASVDVHDVTIAMAKANMTLSISKAIIDRSISGFKDILNQR</sequence>
<dbReference type="Pfam" id="PF02049">
    <property type="entry name" value="FliE"/>
    <property type="match status" value="1"/>
</dbReference>
<reference evidence="3" key="1">
    <citation type="submission" date="2020-03" db="EMBL/GenBank/DDBJ databases">
        <title>Spirochaetal bacteria isolated from arthropods constitute a novel genus Entomospira genus novum within the order Spirochaetales.</title>
        <authorList>
            <person name="Grana-Miraglia L."/>
            <person name="Sikutova S."/>
            <person name="Fingerle V."/>
            <person name="Sing A."/>
            <person name="Castillo-Ramirez S."/>
            <person name="Margos G."/>
            <person name="Rudolf I."/>
        </authorList>
    </citation>
    <scope>NUCLEOTIDE SEQUENCE</scope>
    <source>
        <strain evidence="3">BR208</strain>
    </source>
</reference>
<proteinExistence type="predicted"/>
<dbReference type="PRINTS" id="PR01006">
    <property type="entry name" value="FLGHOOKFLIE"/>
</dbReference>
<dbReference type="Proteomes" id="UP000752013">
    <property type="component" value="Unassembled WGS sequence"/>
</dbReference>
<dbReference type="RefSeq" id="WP_167703856.1">
    <property type="nucleotide sequence ID" value="NZ_CP118168.1"/>
</dbReference>
<name>A0A968GE83_9SPIO</name>
<organism evidence="3 4">
    <name type="scientific">Entomospira nematocerorum</name>
    <dbReference type="NCBI Taxonomy" id="2719987"/>
    <lineage>
        <taxon>Bacteria</taxon>
        <taxon>Pseudomonadati</taxon>
        <taxon>Spirochaetota</taxon>
        <taxon>Spirochaetia</taxon>
        <taxon>Spirochaetales</taxon>
        <taxon>Spirochaetaceae</taxon>
        <taxon>Entomospira</taxon>
    </lineage>
</organism>
<dbReference type="GO" id="GO:0071973">
    <property type="term" value="P:bacterial-type flagellum-dependent cell motility"/>
    <property type="evidence" value="ECO:0007669"/>
    <property type="project" value="InterPro"/>
</dbReference>
<dbReference type="EMBL" id="JAATLK010000001">
    <property type="protein sequence ID" value="NIZ47442.1"/>
    <property type="molecule type" value="Genomic_DNA"/>
</dbReference>
<keyword evidence="4" id="KW-1185">Reference proteome</keyword>
<gene>
    <name evidence="3" type="primary">fliE</name>
    <name evidence="3" type="ORF">HCT46_05900</name>
</gene>
<evidence type="ECO:0000256" key="1">
    <source>
        <dbReference type="ARBA" id="ARBA00023143"/>
    </source>
</evidence>
<accession>A0A968GE83</accession>
<comment type="caution">
    <text evidence="3">The sequence shown here is derived from an EMBL/GenBank/DDBJ whole genome shotgun (WGS) entry which is preliminary data.</text>
</comment>
<keyword evidence="3" id="KW-0969">Cilium</keyword>
<dbReference type="GO" id="GO:0009288">
    <property type="term" value="C:bacterial-type flagellum"/>
    <property type="evidence" value="ECO:0007669"/>
    <property type="project" value="InterPro"/>
</dbReference>
<protein>
    <recommendedName>
        <fullName evidence="2">Flagellar hook-basal body complex protein FliE</fullName>
    </recommendedName>
</protein>
<keyword evidence="1" id="KW-0975">Bacterial flagellum</keyword>
<dbReference type="InterPro" id="IPR001624">
    <property type="entry name" value="FliE"/>
</dbReference>
<evidence type="ECO:0000313" key="3">
    <source>
        <dbReference type="EMBL" id="NIZ47442.1"/>
    </source>
</evidence>
<dbReference type="NCBIfam" id="TIGR00205">
    <property type="entry name" value="fliE"/>
    <property type="match status" value="1"/>
</dbReference>
<evidence type="ECO:0000256" key="2">
    <source>
        <dbReference type="NCBIfam" id="TIGR00205"/>
    </source>
</evidence>
<dbReference type="AlphaFoldDB" id="A0A968GE83"/>
<dbReference type="GO" id="GO:0005198">
    <property type="term" value="F:structural molecule activity"/>
    <property type="evidence" value="ECO:0007669"/>
    <property type="project" value="UniProtKB-UniRule"/>
</dbReference>
<keyword evidence="3" id="KW-0966">Cell projection</keyword>
<dbReference type="GO" id="GO:0003774">
    <property type="term" value="F:cytoskeletal motor activity"/>
    <property type="evidence" value="ECO:0007669"/>
    <property type="project" value="InterPro"/>
</dbReference>
<evidence type="ECO:0000313" key="4">
    <source>
        <dbReference type="Proteomes" id="UP000752013"/>
    </source>
</evidence>